<dbReference type="Proteomes" id="UP000033664">
    <property type="component" value="Unassembled WGS sequence"/>
</dbReference>
<dbReference type="InterPro" id="IPR006143">
    <property type="entry name" value="RND_pump_MFP"/>
</dbReference>
<evidence type="ECO:0000256" key="1">
    <source>
        <dbReference type="ARBA" id="ARBA00004519"/>
    </source>
</evidence>
<feature type="domain" description="Multidrug resistance protein MdtA-like beta-barrel" evidence="5">
    <location>
        <begin position="208"/>
        <end position="294"/>
    </location>
</feature>
<dbReference type="InterPro" id="IPR058626">
    <property type="entry name" value="MdtA-like_b-barrel"/>
</dbReference>
<gene>
    <name evidence="8" type="ORF">CWC05_01840</name>
    <name evidence="7" type="ORF">TW72_03560</name>
</gene>
<organism evidence="7 9">
    <name type="scientific">Pseudoalteromonas ruthenica</name>
    <dbReference type="NCBI Taxonomy" id="151081"/>
    <lineage>
        <taxon>Bacteria</taxon>
        <taxon>Pseudomonadati</taxon>
        <taxon>Pseudomonadota</taxon>
        <taxon>Gammaproteobacteria</taxon>
        <taxon>Alteromonadales</taxon>
        <taxon>Pseudoalteromonadaceae</taxon>
        <taxon>Pseudoalteromonas</taxon>
    </lineage>
</organism>
<comment type="caution">
    <text evidence="7">The sequence shown here is derived from an EMBL/GenBank/DDBJ whole genome shotgun (WGS) entry which is preliminary data.</text>
</comment>
<dbReference type="EMBL" id="JXXZ01000003">
    <property type="protein sequence ID" value="KJZ01368.1"/>
    <property type="molecule type" value="Genomic_DNA"/>
</dbReference>
<dbReference type="Pfam" id="PF25944">
    <property type="entry name" value="Beta-barrel_RND"/>
    <property type="match status" value="1"/>
</dbReference>
<feature type="domain" description="Multidrug resistance protein MdtA-like barrel-sandwich hybrid" evidence="4">
    <location>
        <begin position="61"/>
        <end position="202"/>
    </location>
</feature>
<comment type="similarity">
    <text evidence="2">Belongs to the membrane fusion protein (MFP) (TC 8.A.1) family.</text>
</comment>
<dbReference type="Pfam" id="PF25917">
    <property type="entry name" value="BSH_RND"/>
    <property type="match status" value="1"/>
</dbReference>
<feature type="domain" description="Multidrug resistance protein MdtA-like C-terminal permuted SH3" evidence="6">
    <location>
        <begin position="298"/>
        <end position="360"/>
    </location>
</feature>
<name>A0A0F4PV48_9GAMM</name>
<protein>
    <submittedName>
        <fullName evidence="7">Hemolysin D</fullName>
    </submittedName>
    <submittedName>
        <fullName evidence="8">MexE family multidrug efflux RND transporter periplasmic adaptor subunit</fullName>
    </submittedName>
</protein>
<dbReference type="Gene3D" id="2.40.30.170">
    <property type="match status" value="1"/>
</dbReference>
<dbReference type="EMBL" id="PNCG01000002">
    <property type="protein sequence ID" value="TMP88204.1"/>
    <property type="molecule type" value="Genomic_DNA"/>
</dbReference>
<dbReference type="Gene3D" id="1.10.287.470">
    <property type="entry name" value="Helix hairpin bin"/>
    <property type="match status" value="1"/>
</dbReference>
<dbReference type="Gene3D" id="2.40.420.20">
    <property type="match status" value="1"/>
</dbReference>
<evidence type="ECO:0000313" key="10">
    <source>
        <dbReference type="Proteomes" id="UP000305874"/>
    </source>
</evidence>
<evidence type="ECO:0000259" key="5">
    <source>
        <dbReference type="Pfam" id="PF25944"/>
    </source>
</evidence>
<dbReference type="PROSITE" id="PS51257">
    <property type="entry name" value="PROKAR_LIPOPROTEIN"/>
    <property type="match status" value="1"/>
</dbReference>
<reference evidence="8 10" key="2">
    <citation type="submission" date="2017-12" db="EMBL/GenBank/DDBJ databases">
        <authorList>
            <person name="Paulsen S."/>
            <person name="Gram L.K."/>
        </authorList>
    </citation>
    <scope>NUCLEOTIDE SEQUENCE [LARGE SCALE GENOMIC DNA]</scope>
    <source>
        <strain evidence="8 10">S2897</strain>
    </source>
</reference>
<reference evidence="10" key="3">
    <citation type="submission" date="2019-06" db="EMBL/GenBank/DDBJ databases">
        <title>Co-occurence of chitin degradation, pigmentation and bioactivity in marine Pseudoalteromonas.</title>
        <authorList>
            <person name="Sonnenschein E.C."/>
            <person name="Bech P.K."/>
        </authorList>
    </citation>
    <scope>NUCLEOTIDE SEQUENCE [LARGE SCALE GENOMIC DNA]</scope>
    <source>
        <strain evidence="10">S2897</strain>
    </source>
</reference>
<dbReference type="eggNOG" id="COG0845">
    <property type="taxonomic scope" value="Bacteria"/>
</dbReference>
<dbReference type="NCBIfam" id="TIGR01730">
    <property type="entry name" value="RND_mfp"/>
    <property type="match status" value="1"/>
</dbReference>
<evidence type="ECO:0000259" key="4">
    <source>
        <dbReference type="Pfam" id="PF25917"/>
    </source>
</evidence>
<dbReference type="InterPro" id="IPR058625">
    <property type="entry name" value="MdtA-like_BSH"/>
</dbReference>
<evidence type="ECO:0000313" key="8">
    <source>
        <dbReference type="EMBL" id="TMP88204.1"/>
    </source>
</evidence>
<dbReference type="PANTHER" id="PTHR30158:SF3">
    <property type="entry name" value="MULTIDRUG EFFLUX PUMP SUBUNIT ACRA-RELATED"/>
    <property type="match status" value="1"/>
</dbReference>
<dbReference type="RefSeq" id="WP_022944016.1">
    <property type="nucleotide sequence ID" value="NZ_DJHQ01000042.1"/>
</dbReference>
<dbReference type="Pfam" id="PF25967">
    <property type="entry name" value="RND-MFP_C"/>
    <property type="match status" value="1"/>
</dbReference>
<feature type="domain" description="Multidrug resistance protein MdtA-like alpha-helical hairpin" evidence="3">
    <location>
        <begin position="101"/>
        <end position="171"/>
    </location>
</feature>
<dbReference type="InterPro" id="IPR058627">
    <property type="entry name" value="MdtA-like_C"/>
</dbReference>
<evidence type="ECO:0000259" key="6">
    <source>
        <dbReference type="Pfam" id="PF25967"/>
    </source>
</evidence>
<dbReference type="STRING" id="151081.TW72_03560"/>
<dbReference type="Gene3D" id="2.40.50.100">
    <property type="match status" value="1"/>
</dbReference>
<evidence type="ECO:0000313" key="9">
    <source>
        <dbReference type="Proteomes" id="UP000033664"/>
    </source>
</evidence>
<accession>A0A0F4PV48</accession>
<evidence type="ECO:0000259" key="3">
    <source>
        <dbReference type="Pfam" id="PF25876"/>
    </source>
</evidence>
<dbReference type="PANTHER" id="PTHR30158">
    <property type="entry name" value="ACRA/E-RELATED COMPONENT OF DRUG EFFLUX TRANSPORTER"/>
    <property type="match status" value="1"/>
</dbReference>
<reference evidence="8" key="4">
    <citation type="submission" date="2019-09" db="EMBL/GenBank/DDBJ databases">
        <title>Co-occurence of chitin degradation, pigmentation and bioactivity in marine Pseudoalteromonas.</title>
        <authorList>
            <person name="Sonnenschein E.C."/>
            <person name="Bech P.K."/>
        </authorList>
    </citation>
    <scope>NUCLEOTIDE SEQUENCE</scope>
    <source>
        <strain evidence="8">S2897</strain>
    </source>
</reference>
<dbReference type="Proteomes" id="UP000305874">
    <property type="component" value="Unassembled WGS sequence"/>
</dbReference>
<dbReference type="PATRIC" id="fig|151081.8.peg.939"/>
<dbReference type="SUPFAM" id="SSF111369">
    <property type="entry name" value="HlyD-like secretion proteins"/>
    <property type="match status" value="1"/>
</dbReference>
<dbReference type="GO" id="GO:0046677">
    <property type="term" value="P:response to antibiotic"/>
    <property type="evidence" value="ECO:0007669"/>
    <property type="project" value="TreeGrafter"/>
</dbReference>
<dbReference type="InterPro" id="IPR058624">
    <property type="entry name" value="MdtA-like_HH"/>
</dbReference>
<proteinExistence type="inferred from homology"/>
<evidence type="ECO:0000313" key="7">
    <source>
        <dbReference type="EMBL" id="KJZ01368.1"/>
    </source>
</evidence>
<evidence type="ECO:0000256" key="2">
    <source>
        <dbReference type="ARBA" id="ARBA00009477"/>
    </source>
</evidence>
<dbReference type="GO" id="GO:0022857">
    <property type="term" value="F:transmembrane transporter activity"/>
    <property type="evidence" value="ECO:0007669"/>
    <property type="project" value="InterPro"/>
</dbReference>
<dbReference type="AlphaFoldDB" id="A0A0F4PV48"/>
<dbReference type="FunFam" id="2.40.420.20:FF:000001">
    <property type="entry name" value="Efflux RND transporter periplasmic adaptor subunit"/>
    <property type="match status" value="1"/>
</dbReference>
<dbReference type="OrthoDB" id="9800613at2"/>
<sequence length="376" mass="40057">MNVKTLVAVTVLAALSLSGCQEQPQQQAQTAPAAVEVEAITLSPQSIDLSTELVGRTVDFRQAEIRPQVSGILQARLFEEGQMVSKGDVLYRIDPAPYQAELASAKAALAKAQASVRNSGMKAERIKGLLGNKSVSQQDYDDAEATLLQAKADLAAAKAAVLSAEINLDYTQIRAPIDGQIGRSSVTEGALLTANQSAALSIIRQLDPIYVDMTRAASKLSSLRSAMHQGNLSQNPEVKLRLENNDWYALSGELKFSEVSVDPSTSMVTMRAVFPNPNGELLPGMFVRAQLATGQDDDALLVPQKAIVRTPKGEATVMVVSKEGTAQTRVVELGQEINQSWQVHSGLQAGDQVIVAGLQKVRPGSKVTVAKQDTGA</sequence>
<reference evidence="7 9" key="1">
    <citation type="journal article" date="2015" name="BMC Genomics">
        <title>Genome mining reveals unlocked bioactive potential of marine Gram-negative bacteria.</title>
        <authorList>
            <person name="Machado H."/>
            <person name="Sonnenschein E.C."/>
            <person name="Melchiorsen J."/>
            <person name="Gram L."/>
        </authorList>
    </citation>
    <scope>NUCLEOTIDE SEQUENCE [LARGE SCALE GENOMIC DNA]</scope>
    <source>
        <strain evidence="7 9">S3137</strain>
    </source>
</reference>
<dbReference type="GeneID" id="58227561"/>
<dbReference type="GO" id="GO:0005886">
    <property type="term" value="C:plasma membrane"/>
    <property type="evidence" value="ECO:0007669"/>
    <property type="project" value="UniProtKB-SubCell"/>
</dbReference>
<keyword evidence="9" id="KW-1185">Reference proteome</keyword>
<dbReference type="Pfam" id="PF25876">
    <property type="entry name" value="HH_MFP_RND"/>
    <property type="match status" value="1"/>
</dbReference>
<comment type="subcellular location">
    <subcellularLocation>
        <location evidence="1">Cell inner membrane</location>
        <topology evidence="1">Lipid-anchor</topology>
    </subcellularLocation>
</comment>